<gene>
    <name evidence="5" type="ORF">KR093_009185</name>
</gene>
<dbReference type="GO" id="GO:0005085">
    <property type="term" value="F:guanyl-nucleotide exchange factor activity"/>
    <property type="evidence" value="ECO:0007669"/>
    <property type="project" value="UniProtKB-KW"/>
</dbReference>
<feature type="non-terminal residue" evidence="5">
    <location>
        <position position="523"/>
    </location>
</feature>
<feature type="domain" description="DH" evidence="4">
    <location>
        <begin position="182"/>
        <end position="365"/>
    </location>
</feature>
<dbReference type="InterPro" id="IPR000219">
    <property type="entry name" value="DH_dom"/>
</dbReference>
<dbReference type="Gene3D" id="2.30.29.30">
    <property type="entry name" value="Pleckstrin-homology domain (PH domain)/Phosphotyrosine-binding domain (PTB)"/>
    <property type="match status" value="1"/>
</dbReference>
<evidence type="ECO:0000313" key="6">
    <source>
        <dbReference type="Proteomes" id="UP001200034"/>
    </source>
</evidence>
<evidence type="ECO:0000256" key="2">
    <source>
        <dbReference type="SAM" id="MobiDB-lite"/>
    </source>
</evidence>
<keyword evidence="3" id="KW-1133">Transmembrane helix</keyword>
<feature type="region of interest" description="Disordered" evidence="2">
    <location>
        <begin position="47"/>
        <end position="77"/>
    </location>
</feature>
<dbReference type="GO" id="GO:0005737">
    <property type="term" value="C:cytoplasm"/>
    <property type="evidence" value="ECO:0007669"/>
    <property type="project" value="TreeGrafter"/>
</dbReference>
<feature type="transmembrane region" description="Helical" evidence="3">
    <location>
        <begin position="14"/>
        <end position="35"/>
    </location>
</feature>
<evidence type="ECO:0000313" key="5">
    <source>
        <dbReference type="EMBL" id="KAH8384833.1"/>
    </source>
</evidence>
<dbReference type="InterPro" id="IPR051336">
    <property type="entry name" value="RhoGEF_Guanine_NuclExch_SF"/>
</dbReference>
<protein>
    <recommendedName>
        <fullName evidence="4">DH domain-containing protein</fullName>
    </recommendedName>
</protein>
<dbReference type="PANTHER" id="PTHR22826">
    <property type="entry name" value="RHO GUANINE EXCHANGE FACTOR-RELATED"/>
    <property type="match status" value="1"/>
</dbReference>
<dbReference type="SMART" id="SM00325">
    <property type="entry name" value="RhoGEF"/>
    <property type="match status" value="1"/>
</dbReference>
<dbReference type="InterPro" id="IPR035899">
    <property type="entry name" value="DBL_dom_sf"/>
</dbReference>
<comment type="caution">
    <text evidence="5">The sequence shown here is derived from an EMBL/GenBank/DDBJ whole genome shotgun (WGS) entry which is preliminary data.</text>
</comment>
<organism evidence="5 6">
    <name type="scientific">Drosophila rubida</name>
    <dbReference type="NCBI Taxonomy" id="30044"/>
    <lineage>
        <taxon>Eukaryota</taxon>
        <taxon>Metazoa</taxon>
        <taxon>Ecdysozoa</taxon>
        <taxon>Arthropoda</taxon>
        <taxon>Hexapoda</taxon>
        <taxon>Insecta</taxon>
        <taxon>Pterygota</taxon>
        <taxon>Neoptera</taxon>
        <taxon>Endopterygota</taxon>
        <taxon>Diptera</taxon>
        <taxon>Brachycera</taxon>
        <taxon>Muscomorpha</taxon>
        <taxon>Ephydroidea</taxon>
        <taxon>Drosophilidae</taxon>
        <taxon>Drosophila</taxon>
    </lineage>
</organism>
<keyword evidence="6" id="KW-1185">Reference proteome</keyword>
<dbReference type="Pfam" id="PF00621">
    <property type="entry name" value="RhoGEF"/>
    <property type="match status" value="1"/>
</dbReference>
<dbReference type="PANTHER" id="PTHR22826:SF209">
    <property type="entry name" value="DH DOMAIN-CONTAINING PROTEIN"/>
    <property type="match status" value="1"/>
</dbReference>
<sequence>KDCEMFAINWFDVIPVAITFLVIAFVQVLNVYLHILSDNGDPKKTDIVSSSLTETDSPSTEHTATAPSSPTRLSISPRTSLISSNGKLEKQANSLDCDSGISLCSVNLNTPPTASSTSTICATPATSPTANSSPPYSTHNNGFLSNTLSFETLGDEYHEDEDTLSLENLFPCDQTEIYASKKISFIIDELIQTEVNYVNNLRKGLLNYGKLQDCDNLPDGLRGDERQKQLLGNVAEILELHETEILPLMLRNQRDLKGLFDEFAVHFEKNNLYCYVSFTMGKKSSMQLRQENREWLQSYQTSIKDKLGIDSFLVQPIQRLTRYPLLLQQFISEFYKSGISCKPVLSAVCKLETRMRRQLDVVNQSEEIHNIDELNEFDLSRQGNFRRSTEFDAQHFPTKKKYRAKVFLFDRCLVCTEVRKRRLAYRQHYNWEHVELQRPLELATTNANKIINLLVKQPDKDKGKREEYAFVAAEASVVKQWLLATHKIIEIARHEQSQLNTFSLPMDLVLGVLLAVWLIWQYL</sequence>
<proteinExistence type="predicted"/>
<evidence type="ECO:0000256" key="3">
    <source>
        <dbReference type="SAM" id="Phobius"/>
    </source>
</evidence>
<dbReference type="AlphaFoldDB" id="A0AAD4PQL2"/>
<reference evidence="5" key="1">
    <citation type="journal article" date="2021" name="Mol. Ecol. Resour.">
        <title>Phylogenomic analyses of the genus Drosophila reveals genomic signals of climate adaptation.</title>
        <authorList>
            <person name="Li F."/>
            <person name="Rane R.V."/>
            <person name="Luria V."/>
            <person name="Xiong Z."/>
            <person name="Chen J."/>
            <person name="Li Z."/>
            <person name="Catullo R.A."/>
            <person name="Griffin P.C."/>
            <person name="Schiffer M."/>
            <person name="Pearce S."/>
            <person name="Lee S.F."/>
            <person name="McElroy K."/>
            <person name="Stocker A."/>
            <person name="Shirriffs J."/>
            <person name="Cockerell F."/>
            <person name="Coppin C."/>
            <person name="Sgro C.M."/>
            <person name="Karger A."/>
            <person name="Cain J.W."/>
            <person name="Weber J.A."/>
            <person name="Santpere G."/>
            <person name="Kirschner M.W."/>
            <person name="Hoffmann A.A."/>
            <person name="Oakeshott J.G."/>
            <person name="Zhang G."/>
        </authorList>
    </citation>
    <scope>NUCLEOTIDE SEQUENCE</scope>
    <source>
        <strain evidence="5">BGI-SZ-2011g</strain>
    </source>
</reference>
<dbReference type="SUPFAM" id="SSF48065">
    <property type="entry name" value="DBL homology domain (DH-domain)"/>
    <property type="match status" value="1"/>
</dbReference>
<evidence type="ECO:0000256" key="1">
    <source>
        <dbReference type="ARBA" id="ARBA00022658"/>
    </source>
</evidence>
<evidence type="ECO:0000259" key="4">
    <source>
        <dbReference type="PROSITE" id="PS50010"/>
    </source>
</evidence>
<dbReference type="InterPro" id="IPR011993">
    <property type="entry name" value="PH-like_dom_sf"/>
</dbReference>
<dbReference type="Proteomes" id="UP001200034">
    <property type="component" value="Unassembled WGS sequence"/>
</dbReference>
<feature type="region of interest" description="Disordered" evidence="2">
    <location>
        <begin position="117"/>
        <end position="136"/>
    </location>
</feature>
<dbReference type="Gene3D" id="1.20.900.10">
    <property type="entry name" value="Dbl homology (DH) domain"/>
    <property type="match status" value="1"/>
</dbReference>
<dbReference type="PROSITE" id="PS50010">
    <property type="entry name" value="DH_2"/>
    <property type="match status" value="1"/>
</dbReference>
<name>A0AAD4PQL2_9MUSC</name>
<feature type="compositionally biased region" description="Low complexity" evidence="2">
    <location>
        <begin position="122"/>
        <end position="136"/>
    </location>
</feature>
<accession>A0AAD4PQL2</accession>
<dbReference type="EMBL" id="JAJJHW010000681">
    <property type="protein sequence ID" value="KAH8384833.1"/>
    <property type="molecule type" value="Genomic_DNA"/>
</dbReference>
<keyword evidence="1" id="KW-0344">Guanine-nucleotide releasing factor</keyword>
<keyword evidence="3" id="KW-0472">Membrane</keyword>
<keyword evidence="3" id="KW-0812">Transmembrane</keyword>